<dbReference type="InterPro" id="IPR025638">
    <property type="entry name" value="DUF4336"/>
</dbReference>
<evidence type="ECO:0008006" key="3">
    <source>
        <dbReference type="Google" id="ProtNLM"/>
    </source>
</evidence>
<dbReference type="PANTHER" id="PTHR33835">
    <property type="entry name" value="YALI0C07656P"/>
    <property type="match status" value="1"/>
</dbReference>
<protein>
    <recommendedName>
        <fullName evidence="3">DUF4336 domain-containing protein</fullName>
    </recommendedName>
</protein>
<dbReference type="EMBL" id="CP022132">
    <property type="protein sequence ID" value="ASG67751.1"/>
    <property type="molecule type" value="Genomic_DNA"/>
</dbReference>
<dbReference type="PANTHER" id="PTHR33835:SF1">
    <property type="entry name" value="METALLO-BETA-LACTAMASE DOMAIN-CONTAINING PROTEIN"/>
    <property type="match status" value="1"/>
</dbReference>
<proteinExistence type="predicted"/>
<dbReference type="RefSeq" id="WP_088772275.1">
    <property type="nucleotide sequence ID" value="NZ_AP023082.1"/>
</dbReference>
<dbReference type="Pfam" id="PF14234">
    <property type="entry name" value="DUF4336"/>
    <property type="match status" value="1"/>
</dbReference>
<gene>
    <name evidence="1" type="ORF">CDV26_04520</name>
</gene>
<name>A0ABN5AV35_9GAMM</name>
<dbReference type="Proteomes" id="UP000249910">
    <property type="component" value="Chromosome"/>
</dbReference>
<evidence type="ECO:0000313" key="1">
    <source>
        <dbReference type="EMBL" id="ASG67751.1"/>
    </source>
</evidence>
<sequence length="169" mass="19637">MYQIIPFIENKIWIIEYPIKYSGVKFSSRTALIKLDDNSILIHSPCKIDKKLKREILELGDVSYIFAPGNFHHLYINSAQQAFPNAKTYICEGIQKKQPNLKYNGVLTEKTLLDEFKQQPTLGSKIMNEVILLHKETKTLIVVDIIENIGSKTKNTSFGIKIWWFIFRM</sequence>
<keyword evidence="2" id="KW-1185">Reference proteome</keyword>
<reference evidence="1 2" key="1">
    <citation type="submission" date="2017-06" db="EMBL/GenBank/DDBJ databases">
        <title>Complete genome of Francisella halioticida.</title>
        <authorList>
            <person name="Sjodin A."/>
        </authorList>
    </citation>
    <scope>NUCLEOTIDE SEQUENCE [LARGE SCALE GENOMIC DNA]</scope>
    <source>
        <strain evidence="1 2">DSM 23729</strain>
    </source>
</reference>
<evidence type="ECO:0000313" key="2">
    <source>
        <dbReference type="Proteomes" id="UP000249910"/>
    </source>
</evidence>
<accession>A0ABN5AV35</accession>
<dbReference type="InterPro" id="IPR036866">
    <property type="entry name" value="RibonucZ/Hydroxyglut_hydro"/>
</dbReference>
<dbReference type="SUPFAM" id="SSF56281">
    <property type="entry name" value="Metallo-hydrolase/oxidoreductase"/>
    <property type="match status" value="1"/>
</dbReference>
<organism evidence="1 2">
    <name type="scientific">Francisella halioticida</name>
    <dbReference type="NCBI Taxonomy" id="549298"/>
    <lineage>
        <taxon>Bacteria</taxon>
        <taxon>Pseudomonadati</taxon>
        <taxon>Pseudomonadota</taxon>
        <taxon>Gammaproteobacteria</taxon>
        <taxon>Thiotrichales</taxon>
        <taxon>Francisellaceae</taxon>
        <taxon>Francisella</taxon>
    </lineage>
</organism>